<evidence type="ECO:0000259" key="5">
    <source>
        <dbReference type="PROSITE" id="PS50146"/>
    </source>
</evidence>
<evidence type="ECO:0000256" key="3">
    <source>
        <dbReference type="ARBA" id="ARBA00022777"/>
    </source>
</evidence>
<dbReference type="PANTHER" id="PTHR12358:SF54">
    <property type="entry name" value="SPHINGOSINE KINASE RELATED PROTEIN"/>
    <property type="match status" value="1"/>
</dbReference>
<dbReference type="AlphaFoldDB" id="A0A518EX84"/>
<dbReference type="Pfam" id="PF00781">
    <property type="entry name" value="DAGK_cat"/>
    <property type="match status" value="1"/>
</dbReference>
<evidence type="ECO:0000313" key="6">
    <source>
        <dbReference type="EMBL" id="QDV08702.1"/>
    </source>
</evidence>
<name>A0A518EX84_9BACT</name>
<keyword evidence="1 6" id="KW-0808">Transferase</keyword>
<reference evidence="6 7" key="1">
    <citation type="submission" date="2019-02" db="EMBL/GenBank/DDBJ databases">
        <title>Deep-cultivation of Planctomycetes and their phenomic and genomic characterization uncovers novel biology.</title>
        <authorList>
            <person name="Wiegand S."/>
            <person name="Jogler M."/>
            <person name="Boedeker C."/>
            <person name="Pinto D."/>
            <person name="Vollmers J."/>
            <person name="Rivas-Marin E."/>
            <person name="Kohn T."/>
            <person name="Peeters S.H."/>
            <person name="Heuer A."/>
            <person name="Rast P."/>
            <person name="Oberbeckmann S."/>
            <person name="Bunk B."/>
            <person name="Jeske O."/>
            <person name="Meyerdierks A."/>
            <person name="Storesund J.E."/>
            <person name="Kallscheuer N."/>
            <person name="Luecker S."/>
            <person name="Lage O.M."/>
            <person name="Pohl T."/>
            <person name="Merkel B.J."/>
            <person name="Hornburger P."/>
            <person name="Mueller R.-W."/>
            <person name="Bruemmer F."/>
            <person name="Labrenz M."/>
            <person name="Spormann A.M."/>
            <person name="Op den Camp H."/>
            <person name="Overmann J."/>
            <person name="Amann R."/>
            <person name="Jetten M.S.M."/>
            <person name="Mascher T."/>
            <person name="Medema M.H."/>
            <person name="Devos D.P."/>
            <person name="Kaster A.-K."/>
            <person name="Ovreas L."/>
            <person name="Rohde M."/>
            <person name="Galperin M.Y."/>
            <person name="Jogler C."/>
        </authorList>
    </citation>
    <scope>NUCLEOTIDE SEQUENCE [LARGE SCALE GENOMIC DNA]</scope>
    <source>
        <strain evidence="6 7">Poly30</strain>
    </source>
</reference>
<dbReference type="SUPFAM" id="SSF111331">
    <property type="entry name" value="NAD kinase/diacylglycerol kinase-like"/>
    <property type="match status" value="1"/>
</dbReference>
<protein>
    <submittedName>
        <fullName evidence="6">Lipid kinase</fullName>
        <ecNumber evidence="6">2.7.1.-</ecNumber>
    </submittedName>
</protein>
<dbReference type="PROSITE" id="PS50146">
    <property type="entry name" value="DAGK"/>
    <property type="match status" value="1"/>
</dbReference>
<dbReference type="EC" id="2.7.1.-" evidence="6"/>
<dbReference type="InterPro" id="IPR050187">
    <property type="entry name" value="Lipid_Phosphate_FormReg"/>
</dbReference>
<feature type="domain" description="DAGKc" evidence="5">
    <location>
        <begin position="9"/>
        <end position="146"/>
    </location>
</feature>
<dbReference type="RefSeq" id="WP_419190440.1">
    <property type="nucleotide sequence ID" value="NZ_CP036434.1"/>
</dbReference>
<dbReference type="InterPro" id="IPR001206">
    <property type="entry name" value="Diacylglycerol_kinase_cat_dom"/>
</dbReference>
<dbReference type="SMART" id="SM00046">
    <property type="entry name" value="DAGKc"/>
    <property type="match status" value="1"/>
</dbReference>
<keyword evidence="4" id="KW-0067">ATP-binding</keyword>
<dbReference type="EMBL" id="CP036434">
    <property type="protein sequence ID" value="QDV08702.1"/>
    <property type="molecule type" value="Genomic_DNA"/>
</dbReference>
<dbReference type="InterPro" id="IPR016064">
    <property type="entry name" value="NAD/diacylglycerol_kinase_sf"/>
</dbReference>
<sequence>MARSDAAAAPPGRVHVLINPASGKEKPVLAILHRVLRDLRIEWSATVLEATTDFESALDGLLGARDAPREGRPDWIVVSGGDGTVSAVAGAMAGRDVPLAVLPGGTGNVVAQELGLPLDYETAALRLFSGPVESRSWDLIDAAGTTCILRAGLGADARMMASADSEAKATLGWAAYVRAAVEQVTDEALTNVKITFETELGGPVQELRCSVLTLLILNLSRLGRGGAVLSEDVRPDDGWLDVVLVKAASVPAVLTFLKSMVDRSTTLPRADPGQLGHPDLPVELFRARRVILEPSSDLELQIDGDMQPPLGAGCQAAFTVRPGIVRCIGLPVI</sequence>
<keyword evidence="3 6" id="KW-0418">Kinase</keyword>
<dbReference type="Proteomes" id="UP000320390">
    <property type="component" value="Chromosome"/>
</dbReference>
<evidence type="ECO:0000256" key="1">
    <source>
        <dbReference type="ARBA" id="ARBA00022679"/>
    </source>
</evidence>
<evidence type="ECO:0000256" key="2">
    <source>
        <dbReference type="ARBA" id="ARBA00022741"/>
    </source>
</evidence>
<keyword evidence="7" id="KW-1185">Reference proteome</keyword>
<dbReference type="Gene3D" id="3.40.50.10330">
    <property type="entry name" value="Probable inorganic polyphosphate/atp-NAD kinase, domain 1"/>
    <property type="match status" value="1"/>
</dbReference>
<dbReference type="Gene3D" id="2.60.200.40">
    <property type="match status" value="1"/>
</dbReference>
<accession>A0A518EX84</accession>
<dbReference type="PANTHER" id="PTHR12358">
    <property type="entry name" value="SPHINGOSINE KINASE"/>
    <property type="match status" value="1"/>
</dbReference>
<keyword evidence="2" id="KW-0547">Nucleotide-binding</keyword>
<gene>
    <name evidence="6" type="ORF">Poly30_42550</name>
</gene>
<dbReference type="InterPro" id="IPR045540">
    <property type="entry name" value="YegS/DAGK_C"/>
</dbReference>
<evidence type="ECO:0000313" key="7">
    <source>
        <dbReference type="Proteomes" id="UP000320390"/>
    </source>
</evidence>
<dbReference type="GO" id="GO:0005524">
    <property type="term" value="F:ATP binding"/>
    <property type="evidence" value="ECO:0007669"/>
    <property type="project" value="UniProtKB-KW"/>
</dbReference>
<evidence type="ECO:0000256" key="4">
    <source>
        <dbReference type="ARBA" id="ARBA00022840"/>
    </source>
</evidence>
<proteinExistence type="predicted"/>
<organism evidence="6 7">
    <name type="scientific">Saltatorellus ferox</name>
    <dbReference type="NCBI Taxonomy" id="2528018"/>
    <lineage>
        <taxon>Bacteria</taxon>
        <taxon>Pseudomonadati</taxon>
        <taxon>Planctomycetota</taxon>
        <taxon>Planctomycetia</taxon>
        <taxon>Planctomycetia incertae sedis</taxon>
        <taxon>Saltatorellus</taxon>
    </lineage>
</organism>
<dbReference type="Pfam" id="PF19279">
    <property type="entry name" value="YegS_C"/>
    <property type="match status" value="1"/>
</dbReference>
<dbReference type="GO" id="GO:0016301">
    <property type="term" value="F:kinase activity"/>
    <property type="evidence" value="ECO:0007669"/>
    <property type="project" value="UniProtKB-KW"/>
</dbReference>
<dbReference type="InterPro" id="IPR017438">
    <property type="entry name" value="ATP-NAD_kinase_N"/>
</dbReference>